<comment type="caution">
    <text evidence="1">The sequence shown here is derived from an EMBL/GenBank/DDBJ whole genome shotgun (WGS) entry which is preliminary data.</text>
</comment>
<accession>A0A5B2TEV4</accession>
<keyword evidence="2" id="KW-1185">Reference proteome</keyword>
<protein>
    <submittedName>
        <fullName evidence="1">Uncharacterized protein</fullName>
    </submittedName>
</protein>
<name>A0A5B2TEV4_9PROT</name>
<evidence type="ECO:0000313" key="1">
    <source>
        <dbReference type="EMBL" id="KAA2212633.1"/>
    </source>
</evidence>
<reference evidence="1 2" key="1">
    <citation type="journal article" date="2015" name="Int. J. Syst. Evol. Microbiol.">
        <title>Roseomonas oryzae sp. nov., isolated from paddy rhizosphere soil.</title>
        <authorList>
            <person name="Ramaprasad E.V."/>
            <person name="Sasikala Ch."/>
            <person name="Ramana Ch.V."/>
        </authorList>
    </citation>
    <scope>NUCLEOTIDE SEQUENCE [LARGE SCALE GENOMIC DNA]</scope>
    <source>
        <strain evidence="1 2">KCTC 42542</strain>
    </source>
</reference>
<proteinExistence type="predicted"/>
<sequence length="128" mass="14220">MQPYRILNVLKKRIRGFLQKRGNSARLATTSMATQQHKKAVLPLIDEASSVAAYSTIKISWCLILSFQDRADGFHHATGPPLGGNLPFPVALKADVPETLPVPEWVASGILFWKGNYFRKEAPRCFGP</sequence>
<dbReference type="RefSeq" id="WP_149812661.1">
    <property type="nucleotide sequence ID" value="NZ_VUKA01000006.1"/>
</dbReference>
<organism evidence="1 2">
    <name type="scientific">Teichococcus oryzae</name>
    <dbReference type="NCBI Taxonomy" id="1608942"/>
    <lineage>
        <taxon>Bacteria</taxon>
        <taxon>Pseudomonadati</taxon>
        <taxon>Pseudomonadota</taxon>
        <taxon>Alphaproteobacteria</taxon>
        <taxon>Acetobacterales</taxon>
        <taxon>Roseomonadaceae</taxon>
        <taxon>Roseomonas</taxon>
    </lineage>
</organism>
<dbReference type="Proteomes" id="UP000322110">
    <property type="component" value="Unassembled WGS sequence"/>
</dbReference>
<dbReference type="AlphaFoldDB" id="A0A5B2TEV4"/>
<dbReference type="EMBL" id="VUKA01000006">
    <property type="protein sequence ID" value="KAA2212633.1"/>
    <property type="molecule type" value="Genomic_DNA"/>
</dbReference>
<evidence type="ECO:0000313" key="2">
    <source>
        <dbReference type="Proteomes" id="UP000322110"/>
    </source>
</evidence>
<gene>
    <name evidence="1" type="ORF">F0Q34_13005</name>
</gene>